<feature type="region of interest" description="Disordered" evidence="1">
    <location>
        <begin position="1"/>
        <end position="39"/>
    </location>
</feature>
<comment type="caution">
    <text evidence="2">The sequence shown here is derived from an EMBL/GenBank/DDBJ whole genome shotgun (WGS) entry which is preliminary data.</text>
</comment>
<evidence type="ECO:0000313" key="3">
    <source>
        <dbReference type="Proteomes" id="UP000243024"/>
    </source>
</evidence>
<dbReference type="Proteomes" id="UP000243024">
    <property type="component" value="Unassembled WGS sequence"/>
</dbReference>
<dbReference type="AlphaFoldDB" id="A0A179IT91"/>
<evidence type="ECO:0000313" key="2">
    <source>
        <dbReference type="EMBL" id="OAR05072.1"/>
    </source>
</evidence>
<keyword evidence="3" id="KW-1185">Reference proteome</keyword>
<protein>
    <submittedName>
        <fullName evidence="2">Uncharacterized protein</fullName>
    </submittedName>
</protein>
<name>A0A179IT91_HYDSH</name>
<sequence length="72" mass="7691">MVGLRPPPGFRPANMISDYTGSRRAKKSPGGPGHIQPLGRPFALRSRSFATLSLPSRSLIVARAAIRLPPAD</sequence>
<proteinExistence type="predicted"/>
<organism evidence="2 3">
    <name type="scientific">Hydrogenibacillus schlegelii</name>
    <name type="common">Bacillus schlegelii</name>
    <dbReference type="NCBI Taxonomy" id="1484"/>
    <lineage>
        <taxon>Bacteria</taxon>
        <taxon>Bacillati</taxon>
        <taxon>Bacillota</taxon>
        <taxon>Bacilli</taxon>
        <taxon>Bacillales</taxon>
        <taxon>Bacillales Family X. Incertae Sedis</taxon>
        <taxon>Hydrogenibacillus</taxon>
    </lineage>
</organism>
<dbReference type="EMBL" id="JXBB01000005">
    <property type="protein sequence ID" value="OAR05072.1"/>
    <property type="molecule type" value="Genomic_DNA"/>
</dbReference>
<gene>
    <name evidence="2" type="ORF">SA87_06080</name>
</gene>
<accession>A0A179IT91</accession>
<reference evidence="2 3" key="1">
    <citation type="submission" date="2015-09" db="EMBL/GenBank/DDBJ databases">
        <title>Draft genome sequence of Hydrogenibacillus schlegelii DSM 2000.</title>
        <authorList>
            <person name="Hemp J."/>
        </authorList>
    </citation>
    <scope>NUCLEOTIDE SEQUENCE [LARGE SCALE GENOMIC DNA]</scope>
    <source>
        <strain evidence="2 3">MA 48</strain>
    </source>
</reference>
<feature type="compositionally biased region" description="Pro residues" evidence="1">
    <location>
        <begin position="1"/>
        <end position="10"/>
    </location>
</feature>
<evidence type="ECO:0000256" key="1">
    <source>
        <dbReference type="SAM" id="MobiDB-lite"/>
    </source>
</evidence>